<dbReference type="Gene3D" id="3.40.50.300">
    <property type="entry name" value="P-loop containing nucleotide triphosphate hydrolases"/>
    <property type="match status" value="1"/>
</dbReference>
<keyword evidence="1" id="KW-0547">Nucleotide-binding</keyword>
<dbReference type="GO" id="GO:0016787">
    <property type="term" value="F:hydrolase activity"/>
    <property type="evidence" value="ECO:0007669"/>
    <property type="project" value="UniProtKB-KW"/>
</dbReference>
<name>A0A9N9JKI8_9GLOM</name>
<dbReference type="OrthoDB" id="5578775at2759"/>
<dbReference type="EMBL" id="CAJVPV010057368">
    <property type="protein sequence ID" value="CAG8786729.1"/>
    <property type="molecule type" value="Genomic_DNA"/>
</dbReference>
<dbReference type="GO" id="GO:0000723">
    <property type="term" value="P:telomere maintenance"/>
    <property type="evidence" value="ECO:0007669"/>
    <property type="project" value="InterPro"/>
</dbReference>
<dbReference type="InterPro" id="IPR051055">
    <property type="entry name" value="PIF1_helicase"/>
</dbReference>
<evidence type="ECO:0000256" key="1">
    <source>
        <dbReference type="RuleBase" id="RU363044"/>
    </source>
</evidence>
<dbReference type="PANTHER" id="PTHR47642">
    <property type="entry name" value="ATP-DEPENDENT DNA HELICASE"/>
    <property type="match status" value="1"/>
</dbReference>
<comment type="similarity">
    <text evidence="1">Belongs to the helicase family.</text>
</comment>
<dbReference type="AlphaFoldDB" id="A0A9N9JKI8"/>
<dbReference type="SUPFAM" id="SSF52540">
    <property type="entry name" value="P-loop containing nucleoside triphosphate hydrolases"/>
    <property type="match status" value="1"/>
</dbReference>
<evidence type="ECO:0000313" key="4">
    <source>
        <dbReference type="Proteomes" id="UP000789342"/>
    </source>
</evidence>
<gene>
    <name evidence="3" type="ORF">AMORRO_LOCUS17794</name>
</gene>
<evidence type="ECO:0000259" key="2">
    <source>
        <dbReference type="Pfam" id="PF05970"/>
    </source>
</evidence>
<keyword evidence="1" id="KW-0233">DNA recombination</keyword>
<dbReference type="InterPro" id="IPR010285">
    <property type="entry name" value="DNA_helicase_pif1-like_DEAD"/>
</dbReference>
<feature type="domain" description="DNA helicase Pif1-like DEAD-box helicase" evidence="2">
    <location>
        <begin position="47"/>
        <end position="199"/>
    </location>
</feature>
<dbReference type="GO" id="GO:0043139">
    <property type="term" value="F:5'-3' DNA helicase activity"/>
    <property type="evidence" value="ECO:0007669"/>
    <property type="project" value="UniProtKB-EC"/>
</dbReference>
<comment type="caution">
    <text evidence="3">The sequence shown here is derived from an EMBL/GenBank/DDBJ whole genome shotgun (WGS) entry which is preliminary data.</text>
</comment>
<comment type="catalytic activity">
    <reaction evidence="1">
        <text>ATP + H2O = ADP + phosphate + H(+)</text>
        <dbReference type="Rhea" id="RHEA:13065"/>
        <dbReference type="ChEBI" id="CHEBI:15377"/>
        <dbReference type="ChEBI" id="CHEBI:15378"/>
        <dbReference type="ChEBI" id="CHEBI:30616"/>
        <dbReference type="ChEBI" id="CHEBI:43474"/>
        <dbReference type="ChEBI" id="CHEBI:456216"/>
        <dbReference type="EC" id="5.6.2.3"/>
    </reaction>
</comment>
<keyword evidence="1" id="KW-0234">DNA repair</keyword>
<comment type="cofactor">
    <cofactor evidence="1">
        <name>Mg(2+)</name>
        <dbReference type="ChEBI" id="CHEBI:18420"/>
    </cofactor>
</comment>
<protein>
    <recommendedName>
        <fullName evidence="1">ATP-dependent DNA helicase</fullName>
        <ecNumber evidence="1">5.6.2.3</ecNumber>
    </recommendedName>
</protein>
<dbReference type="GO" id="GO:0006310">
    <property type="term" value="P:DNA recombination"/>
    <property type="evidence" value="ECO:0007669"/>
    <property type="project" value="UniProtKB-KW"/>
</dbReference>
<dbReference type="Proteomes" id="UP000789342">
    <property type="component" value="Unassembled WGS sequence"/>
</dbReference>
<sequence>LSRAYNSTLRSLLPELKNHDLSDFIINQFLSLEKNRPYLDTRSSLSLNTEQYKIYSTLCNVWGKSNEGKYPYFFLTGSAGTGKTFMLLQIITFLQSKKKIYLLMAFTGVAAQNIGGKTIHSCLKIRFQDGNYETLIHINNQDESDLKKIEAILIDEISMVDADLFTFLSNTFARIHKNNLIFGGVPILVVGDLAQLPPIRP</sequence>
<proteinExistence type="inferred from homology"/>
<reference evidence="3" key="1">
    <citation type="submission" date="2021-06" db="EMBL/GenBank/DDBJ databases">
        <authorList>
            <person name="Kallberg Y."/>
            <person name="Tangrot J."/>
            <person name="Rosling A."/>
        </authorList>
    </citation>
    <scope>NUCLEOTIDE SEQUENCE</scope>
    <source>
        <strain evidence="3">CL551</strain>
    </source>
</reference>
<keyword evidence="1" id="KW-0347">Helicase</keyword>
<accession>A0A9N9JKI8</accession>
<dbReference type="Pfam" id="PF05970">
    <property type="entry name" value="PIF1"/>
    <property type="match status" value="1"/>
</dbReference>
<keyword evidence="1" id="KW-0227">DNA damage</keyword>
<organism evidence="3 4">
    <name type="scientific">Acaulospora morrowiae</name>
    <dbReference type="NCBI Taxonomy" id="94023"/>
    <lineage>
        <taxon>Eukaryota</taxon>
        <taxon>Fungi</taxon>
        <taxon>Fungi incertae sedis</taxon>
        <taxon>Mucoromycota</taxon>
        <taxon>Glomeromycotina</taxon>
        <taxon>Glomeromycetes</taxon>
        <taxon>Diversisporales</taxon>
        <taxon>Acaulosporaceae</taxon>
        <taxon>Acaulospora</taxon>
    </lineage>
</organism>
<dbReference type="GO" id="GO:0005524">
    <property type="term" value="F:ATP binding"/>
    <property type="evidence" value="ECO:0007669"/>
    <property type="project" value="UniProtKB-KW"/>
</dbReference>
<feature type="non-terminal residue" evidence="3">
    <location>
        <position position="201"/>
    </location>
</feature>
<dbReference type="EC" id="5.6.2.3" evidence="1"/>
<dbReference type="InterPro" id="IPR027417">
    <property type="entry name" value="P-loop_NTPase"/>
</dbReference>
<keyword evidence="1" id="KW-0378">Hydrolase</keyword>
<keyword evidence="4" id="KW-1185">Reference proteome</keyword>
<evidence type="ECO:0000313" key="3">
    <source>
        <dbReference type="EMBL" id="CAG8786729.1"/>
    </source>
</evidence>
<feature type="non-terminal residue" evidence="3">
    <location>
        <position position="1"/>
    </location>
</feature>
<dbReference type="PANTHER" id="PTHR47642:SF5">
    <property type="entry name" value="ATP-DEPENDENT DNA HELICASE"/>
    <property type="match status" value="1"/>
</dbReference>
<keyword evidence="1" id="KW-0067">ATP-binding</keyword>
<dbReference type="GO" id="GO:0006281">
    <property type="term" value="P:DNA repair"/>
    <property type="evidence" value="ECO:0007669"/>
    <property type="project" value="UniProtKB-KW"/>
</dbReference>